<evidence type="ECO:0000259" key="3">
    <source>
        <dbReference type="PROSITE" id="PS50157"/>
    </source>
</evidence>
<dbReference type="Pfam" id="PF00096">
    <property type="entry name" value="zf-C2H2"/>
    <property type="match status" value="1"/>
</dbReference>
<keyword evidence="1" id="KW-0862">Zinc</keyword>
<dbReference type="SUPFAM" id="SSF57667">
    <property type="entry name" value="beta-beta-alpha zinc fingers"/>
    <property type="match status" value="1"/>
</dbReference>
<evidence type="ECO:0000313" key="4">
    <source>
        <dbReference type="EMBL" id="KAF4435591.1"/>
    </source>
</evidence>
<dbReference type="Proteomes" id="UP000536711">
    <property type="component" value="Unassembled WGS sequence"/>
</dbReference>
<dbReference type="GO" id="GO:0006357">
    <property type="term" value="P:regulation of transcription by RNA polymerase II"/>
    <property type="evidence" value="ECO:0007669"/>
    <property type="project" value="TreeGrafter"/>
</dbReference>
<dbReference type="InterPro" id="IPR036236">
    <property type="entry name" value="Znf_C2H2_sf"/>
</dbReference>
<dbReference type="AlphaFoldDB" id="A0A8H4JP97"/>
<dbReference type="GO" id="GO:0008270">
    <property type="term" value="F:zinc ion binding"/>
    <property type="evidence" value="ECO:0007669"/>
    <property type="project" value="UniProtKB-KW"/>
</dbReference>
<evidence type="ECO:0000256" key="1">
    <source>
        <dbReference type="PROSITE-ProRule" id="PRU00042"/>
    </source>
</evidence>
<dbReference type="EMBL" id="JAADJF010000170">
    <property type="protein sequence ID" value="KAF4435591.1"/>
    <property type="molecule type" value="Genomic_DNA"/>
</dbReference>
<accession>A0A8H4JP97</accession>
<dbReference type="PROSITE" id="PS00028">
    <property type="entry name" value="ZINC_FINGER_C2H2_1"/>
    <property type="match status" value="1"/>
</dbReference>
<keyword evidence="5" id="KW-1185">Reference proteome</keyword>
<name>A0A8H4JP97_9HYPO</name>
<dbReference type="PROSITE" id="PS50157">
    <property type="entry name" value="ZINC_FINGER_C2H2_2"/>
    <property type="match status" value="1"/>
</dbReference>
<organism evidence="4 5">
    <name type="scientific">Fusarium acutatum</name>
    <dbReference type="NCBI Taxonomy" id="78861"/>
    <lineage>
        <taxon>Eukaryota</taxon>
        <taxon>Fungi</taxon>
        <taxon>Dikarya</taxon>
        <taxon>Ascomycota</taxon>
        <taxon>Pezizomycotina</taxon>
        <taxon>Sordariomycetes</taxon>
        <taxon>Hypocreomycetidae</taxon>
        <taxon>Hypocreales</taxon>
        <taxon>Nectriaceae</taxon>
        <taxon>Fusarium</taxon>
        <taxon>Fusarium fujikuroi species complex</taxon>
    </lineage>
</organism>
<dbReference type="PANTHER" id="PTHR46179:SF26">
    <property type="entry name" value="ZINC FINGER PROTEIN 423 HOMOLOG"/>
    <property type="match status" value="1"/>
</dbReference>
<dbReference type="SMART" id="SM00355">
    <property type="entry name" value="ZnF_C2H2"/>
    <property type="match status" value="2"/>
</dbReference>
<keyword evidence="1" id="KW-0479">Metal-binding</keyword>
<feature type="region of interest" description="Disordered" evidence="2">
    <location>
        <begin position="168"/>
        <end position="192"/>
    </location>
</feature>
<protein>
    <submittedName>
        <fullName evidence="4">Zinc finger odd-paired-like (Opl)</fullName>
    </submittedName>
</protein>
<reference evidence="4 5" key="1">
    <citation type="submission" date="2020-01" db="EMBL/GenBank/DDBJ databases">
        <title>Identification and distribution of gene clusters putatively required for synthesis of sphingolipid metabolism inhibitors in phylogenetically diverse species of the filamentous fungus Fusarium.</title>
        <authorList>
            <person name="Kim H.-S."/>
            <person name="Busman M."/>
            <person name="Brown D.W."/>
            <person name="Divon H."/>
            <person name="Uhlig S."/>
            <person name="Proctor R.H."/>
        </authorList>
    </citation>
    <scope>NUCLEOTIDE SEQUENCE [LARGE SCALE GENOMIC DNA]</scope>
    <source>
        <strain evidence="4 5">NRRL 13308</strain>
    </source>
</reference>
<proteinExistence type="predicted"/>
<comment type="caution">
    <text evidence="4">The sequence shown here is derived from an EMBL/GenBank/DDBJ whole genome shotgun (WGS) entry which is preliminary data.</text>
</comment>
<evidence type="ECO:0000313" key="5">
    <source>
        <dbReference type="Proteomes" id="UP000536711"/>
    </source>
</evidence>
<sequence length="305" mass="34878">MAQYDSCLGCETQEPLAIEQHSVPRSYEMNLSNEEDFDEWYMVPDNSGFVAHYEYPHVPSSSEDFTGAPYFTPQSTQPFNMNFGFSSVEEGDFLLIDHPFLDVDPLMSIPMTVDDEYILRDSHQSFEMPFASPSSVASAPENPSWDFVEPVPVESVWDLSALHPDSCNISDRRNSEPLNWSGASTPKVHSHDEHEESSALLALSLMDSFRYPCPQESCSKTFKRKEHAKRHYMTKHRPRTRRLQCEFCGKDNFTRQDNLNAHRRLHARSPAKNASGVHFVPAALEMLQKVQKPTSYNGKLVRFFS</sequence>
<keyword evidence="1" id="KW-0863">Zinc-finger</keyword>
<dbReference type="InterPro" id="IPR051061">
    <property type="entry name" value="Zinc_finger_trans_reg"/>
</dbReference>
<dbReference type="GO" id="GO:0005634">
    <property type="term" value="C:nucleus"/>
    <property type="evidence" value="ECO:0007669"/>
    <property type="project" value="TreeGrafter"/>
</dbReference>
<dbReference type="Gene3D" id="3.30.160.60">
    <property type="entry name" value="Classic Zinc Finger"/>
    <property type="match status" value="1"/>
</dbReference>
<dbReference type="GO" id="GO:0003712">
    <property type="term" value="F:transcription coregulator activity"/>
    <property type="evidence" value="ECO:0007669"/>
    <property type="project" value="TreeGrafter"/>
</dbReference>
<gene>
    <name evidence="4" type="ORF">FACUT_7073</name>
</gene>
<dbReference type="PANTHER" id="PTHR46179">
    <property type="entry name" value="ZINC FINGER PROTEIN"/>
    <property type="match status" value="1"/>
</dbReference>
<dbReference type="OrthoDB" id="10018191at2759"/>
<evidence type="ECO:0000256" key="2">
    <source>
        <dbReference type="SAM" id="MobiDB-lite"/>
    </source>
</evidence>
<feature type="domain" description="C2H2-type" evidence="3">
    <location>
        <begin position="211"/>
        <end position="241"/>
    </location>
</feature>
<dbReference type="InterPro" id="IPR013087">
    <property type="entry name" value="Znf_C2H2_type"/>
</dbReference>